<dbReference type="InterPro" id="IPR006684">
    <property type="entry name" value="YbgC/YbaW"/>
</dbReference>
<dbReference type="OrthoDB" id="9808429at2"/>
<dbReference type="InterPro" id="IPR014166">
    <property type="entry name" value="Tol-Pal_acyl-CoA_thioesterase"/>
</dbReference>
<evidence type="ECO:0000256" key="1">
    <source>
        <dbReference type="ARBA" id="ARBA00005953"/>
    </source>
</evidence>
<dbReference type="InterPro" id="IPR050563">
    <property type="entry name" value="4-hydroxybenzoyl-CoA_TE"/>
</dbReference>
<dbReference type="PANTHER" id="PTHR31793">
    <property type="entry name" value="4-HYDROXYBENZOYL-COA THIOESTERASE FAMILY MEMBER"/>
    <property type="match status" value="1"/>
</dbReference>
<keyword evidence="5" id="KW-1185">Reference proteome</keyword>
<reference evidence="4 5" key="1">
    <citation type="submission" date="2016-10" db="EMBL/GenBank/DDBJ databases">
        <authorList>
            <person name="de Groot N.N."/>
        </authorList>
    </citation>
    <scope>NUCLEOTIDE SEQUENCE [LARGE SCALE GENOMIC DNA]</scope>
    <source>
        <strain evidence="4 5">ATCC 35022</strain>
    </source>
</reference>
<proteinExistence type="inferred from homology"/>
<dbReference type="PANTHER" id="PTHR31793:SF37">
    <property type="entry name" value="ACYL-COA THIOESTER HYDROLASE YBGC"/>
    <property type="match status" value="1"/>
</dbReference>
<dbReference type="SUPFAM" id="SSF54637">
    <property type="entry name" value="Thioesterase/thiol ester dehydrase-isomerase"/>
    <property type="match status" value="1"/>
</dbReference>
<evidence type="ECO:0000256" key="2">
    <source>
        <dbReference type="ARBA" id="ARBA00022801"/>
    </source>
</evidence>
<dbReference type="Proteomes" id="UP000199071">
    <property type="component" value="Unassembled WGS sequence"/>
</dbReference>
<dbReference type="InterPro" id="IPR008272">
    <property type="entry name" value="HB-CoA_thioesterase_AS"/>
</dbReference>
<name>A0A1G6A2G5_9HYPH</name>
<sequence length="151" mass="16838">MTEPWPDLAGKLVPGGHVLPVRIYFEDTDFSGVVYHGSYIRFMERGRSDFVRLIGIGHTGLNDGEHGEPLVFAVRRINIDFLKPARIDDLLEVRTLVGEMGGARLELKQSVLRGGETLVEADVTIVLVSRNGRARRIPDSVRARMDEAARD</sequence>
<dbReference type="Gene3D" id="3.10.129.10">
    <property type="entry name" value="Hotdog Thioesterase"/>
    <property type="match status" value="1"/>
</dbReference>
<dbReference type="RefSeq" id="WP_090874885.1">
    <property type="nucleotide sequence ID" value="NZ_FMXQ01000001.1"/>
</dbReference>
<organism evidence="4 5">
    <name type="scientific">Bauldia litoralis</name>
    <dbReference type="NCBI Taxonomy" id="665467"/>
    <lineage>
        <taxon>Bacteria</taxon>
        <taxon>Pseudomonadati</taxon>
        <taxon>Pseudomonadota</taxon>
        <taxon>Alphaproteobacteria</taxon>
        <taxon>Hyphomicrobiales</taxon>
        <taxon>Kaistiaceae</taxon>
        <taxon>Bauldia</taxon>
    </lineage>
</organism>
<dbReference type="NCBIfam" id="TIGR02799">
    <property type="entry name" value="thio_ybgC"/>
    <property type="match status" value="1"/>
</dbReference>
<dbReference type="GO" id="GO:0047617">
    <property type="term" value="F:fatty acyl-CoA hydrolase activity"/>
    <property type="evidence" value="ECO:0007669"/>
    <property type="project" value="TreeGrafter"/>
</dbReference>
<dbReference type="PIRSF" id="PIRSF003230">
    <property type="entry name" value="YbgC"/>
    <property type="match status" value="1"/>
</dbReference>
<dbReference type="FunFam" id="3.10.129.10:FF:000004">
    <property type="entry name" value="Tol-pal system-associated acyl-CoA thioesterase"/>
    <property type="match status" value="1"/>
</dbReference>
<gene>
    <name evidence="4" type="ORF">SAMN02982931_00081</name>
</gene>
<dbReference type="CDD" id="cd00586">
    <property type="entry name" value="4HBT"/>
    <property type="match status" value="1"/>
</dbReference>
<evidence type="ECO:0000313" key="5">
    <source>
        <dbReference type="Proteomes" id="UP000199071"/>
    </source>
</evidence>
<feature type="domain" description="Thioesterase" evidence="3">
    <location>
        <begin position="32"/>
        <end position="119"/>
    </location>
</feature>
<protein>
    <submittedName>
        <fullName evidence="4">Acyl-CoA thioester hydrolase</fullName>
    </submittedName>
</protein>
<accession>A0A1G6A2G5</accession>
<dbReference type="Pfam" id="PF03061">
    <property type="entry name" value="4HBT"/>
    <property type="match status" value="1"/>
</dbReference>
<keyword evidence="2 4" id="KW-0378">Hydrolase</keyword>
<dbReference type="AlphaFoldDB" id="A0A1G6A2G5"/>
<dbReference type="PROSITE" id="PS01328">
    <property type="entry name" value="4HBCOA_THIOESTERASE"/>
    <property type="match status" value="1"/>
</dbReference>
<dbReference type="EMBL" id="FMXQ01000001">
    <property type="protein sequence ID" value="SDB02540.1"/>
    <property type="molecule type" value="Genomic_DNA"/>
</dbReference>
<comment type="similarity">
    <text evidence="1">Belongs to the 4-hydroxybenzoyl-CoA thioesterase family.</text>
</comment>
<evidence type="ECO:0000259" key="3">
    <source>
        <dbReference type="Pfam" id="PF03061"/>
    </source>
</evidence>
<dbReference type="NCBIfam" id="TIGR00051">
    <property type="entry name" value="YbgC/FadM family acyl-CoA thioesterase"/>
    <property type="match status" value="1"/>
</dbReference>
<dbReference type="InterPro" id="IPR029069">
    <property type="entry name" value="HotDog_dom_sf"/>
</dbReference>
<dbReference type="STRING" id="665467.SAMN02982931_00081"/>
<dbReference type="InterPro" id="IPR006683">
    <property type="entry name" value="Thioestr_dom"/>
</dbReference>
<evidence type="ECO:0000313" key="4">
    <source>
        <dbReference type="EMBL" id="SDB02540.1"/>
    </source>
</evidence>